<dbReference type="PROSITE" id="PS50929">
    <property type="entry name" value="ABC_TM1F"/>
    <property type="match status" value="1"/>
</dbReference>
<evidence type="ECO:0000259" key="10">
    <source>
        <dbReference type="PROSITE" id="PS50929"/>
    </source>
</evidence>
<evidence type="ECO:0000313" key="12">
    <source>
        <dbReference type="Proteomes" id="UP000218606"/>
    </source>
</evidence>
<feature type="region of interest" description="Disordered" evidence="7">
    <location>
        <begin position="575"/>
        <end position="627"/>
    </location>
</feature>
<sequence length="627" mass="66605">MARTSAQHSGSGHKSGLGEIRKARRGNRGAFWLIGVFSFFANLLMLTSPLYMMQVYDRVLGSRSLETLVALTVLAGFLFLIMGVLDYVRGRILARVGARFHDQLETRVFNAVQDKSAAGFNDDIAKVGLRDLEAMQKALSSPIVSAFFDLPWTPLFLGLIAVFHPLLGLLALIGGAVLVVFALANQMISKAAVENASMMAASAHQVSDGMRNNAELIQGLGMRRAAFAKWRMLRSQAVGSELSAADMTGGFSTATRTFRLALQSAMLGTGAYLVLTEGLTPGVMIASSIIMGRALAPIETLIGQWALVQRAMQAQERLAQMLTETPERPAPMKLARPAAKLEVQGVALVPPVAPGQVAKPALQGLNFNLQPGQALGVIGASGAGKSSLARALIGVWHPVSGKIRLDGAALNQYDMDDLGSYIGYLPQQVTLFDGTIAENIARLSMMPDPDQVVAAARKAAVHDMILTLPQGYDTPVRVASNRLSGGQVQRIGLARALYGDPVLLVLDEPNSNLDNEGSQALNLAVSHAKKDGRAVIIMAHRPAAIQLCDLILILDNGTQRAFGPKDAVLGEHLQNPQVAQKKPAQQQASKPAAQQQAAAPSATTPSTPAQSTPPQKQPAPKQAEAKS</sequence>
<dbReference type="GO" id="GO:0030253">
    <property type="term" value="P:protein secretion by the type I secretion system"/>
    <property type="evidence" value="ECO:0007669"/>
    <property type="project" value="InterPro"/>
</dbReference>
<protein>
    <submittedName>
        <fullName evidence="11">Type I secretion system ABC transporter, PrtD family</fullName>
    </submittedName>
</protein>
<accession>A0AAN1GVM5</accession>
<feature type="domain" description="ABC transmembrane type-1" evidence="10">
    <location>
        <begin position="32"/>
        <end position="310"/>
    </location>
</feature>
<evidence type="ECO:0000256" key="2">
    <source>
        <dbReference type="ARBA" id="ARBA00022692"/>
    </source>
</evidence>
<keyword evidence="3" id="KW-0547">Nucleotide-binding</keyword>
<dbReference type="InterPro" id="IPR010128">
    <property type="entry name" value="ATPase_T1SS_PrtD-like"/>
</dbReference>
<dbReference type="SUPFAM" id="SSF52540">
    <property type="entry name" value="P-loop containing nucleoside triphosphate hydrolases"/>
    <property type="match status" value="1"/>
</dbReference>
<dbReference type="GO" id="GO:0015421">
    <property type="term" value="F:ABC-type oligopeptide transporter activity"/>
    <property type="evidence" value="ECO:0007669"/>
    <property type="project" value="TreeGrafter"/>
</dbReference>
<reference evidence="11 12" key="1">
    <citation type="journal article" date="2017" name="Front. Microbiol.">
        <title>Phaeobacter piscinae sp. nov., a species of the Roseobacter group and potential aquaculture probiont.</title>
        <authorList>
            <person name="Sonnenschein E.C."/>
            <person name="Phippen C.B.W."/>
            <person name="Nielsen K.F."/>
            <person name="Mateiu R.V."/>
            <person name="Melchiorsen J."/>
            <person name="Gram L."/>
            <person name="Overmann J."/>
            <person name="Freese H.M."/>
        </authorList>
    </citation>
    <scope>NUCLEOTIDE SEQUENCE [LARGE SCALE GENOMIC DNA]</scope>
    <source>
        <strain evidence="11 12">P13</strain>
    </source>
</reference>
<dbReference type="SMART" id="SM00382">
    <property type="entry name" value="AAA"/>
    <property type="match status" value="1"/>
</dbReference>
<dbReference type="SUPFAM" id="SSF90123">
    <property type="entry name" value="ABC transporter transmembrane region"/>
    <property type="match status" value="1"/>
</dbReference>
<keyword evidence="4" id="KW-0067">ATP-binding</keyword>
<dbReference type="InterPro" id="IPR003439">
    <property type="entry name" value="ABC_transporter-like_ATP-bd"/>
</dbReference>
<geneLocation type="plasmid" evidence="12">
    <name>pp13_f</name>
</geneLocation>
<dbReference type="InterPro" id="IPR011527">
    <property type="entry name" value="ABC1_TM_dom"/>
</dbReference>
<keyword evidence="6 8" id="KW-0472">Membrane</keyword>
<evidence type="ECO:0000256" key="4">
    <source>
        <dbReference type="ARBA" id="ARBA00022840"/>
    </source>
</evidence>
<organism evidence="11 12">
    <name type="scientific">Phaeobacter piscinae</name>
    <dbReference type="NCBI Taxonomy" id="1580596"/>
    <lineage>
        <taxon>Bacteria</taxon>
        <taxon>Pseudomonadati</taxon>
        <taxon>Pseudomonadota</taxon>
        <taxon>Alphaproteobacteria</taxon>
        <taxon>Rhodobacterales</taxon>
        <taxon>Roseobacteraceae</taxon>
        <taxon>Phaeobacter</taxon>
    </lineage>
</organism>
<feature type="transmembrane region" description="Helical" evidence="8">
    <location>
        <begin position="68"/>
        <end position="88"/>
    </location>
</feature>
<keyword evidence="11" id="KW-0614">Plasmid</keyword>
<dbReference type="AlphaFoldDB" id="A0AAN1GVM5"/>
<dbReference type="Pfam" id="PF00005">
    <property type="entry name" value="ABC_tran"/>
    <property type="match status" value="1"/>
</dbReference>
<name>A0AAN1GVM5_9RHOB</name>
<dbReference type="Gene3D" id="3.40.50.300">
    <property type="entry name" value="P-loop containing nucleotide triphosphate hydrolases"/>
    <property type="match status" value="1"/>
</dbReference>
<evidence type="ECO:0000256" key="8">
    <source>
        <dbReference type="SAM" id="Phobius"/>
    </source>
</evidence>
<dbReference type="GO" id="GO:0005886">
    <property type="term" value="C:plasma membrane"/>
    <property type="evidence" value="ECO:0007669"/>
    <property type="project" value="UniProtKB-SubCell"/>
</dbReference>
<dbReference type="PROSITE" id="PS50893">
    <property type="entry name" value="ABC_TRANSPORTER_2"/>
    <property type="match status" value="1"/>
</dbReference>
<dbReference type="InterPro" id="IPR039421">
    <property type="entry name" value="Type_1_exporter"/>
</dbReference>
<feature type="transmembrane region" description="Helical" evidence="8">
    <location>
        <begin position="155"/>
        <end position="184"/>
    </location>
</feature>
<dbReference type="PANTHER" id="PTHR43394">
    <property type="entry name" value="ATP-DEPENDENT PERMEASE MDL1, MITOCHONDRIAL"/>
    <property type="match status" value="1"/>
</dbReference>
<dbReference type="EMBL" id="CP010773">
    <property type="protein sequence ID" value="ATG45972.1"/>
    <property type="molecule type" value="Genomic_DNA"/>
</dbReference>
<dbReference type="InterPro" id="IPR036640">
    <property type="entry name" value="ABC1_TM_sf"/>
</dbReference>
<dbReference type="NCBIfam" id="TIGR01842">
    <property type="entry name" value="type_I_sec_PrtD"/>
    <property type="match status" value="1"/>
</dbReference>
<evidence type="ECO:0000256" key="6">
    <source>
        <dbReference type="ARBA" id="ARBA00023136"/>
    </source>
</evidence>
<evidence type="ECO:0000256" key="1">
    <source>
        <dbReference type="ARBA" id="ARBA00004651"/>
    </source>
</evidence>
<evidence type="ECO:0000256" key="3">
    <source>
        <dbReference type="ARBA" id="ARBA00022741"/>
    </source>
</evidence>
<feature type="compositionally biased region" description="Low complexity" evidence="7">
    <location>
        <begin position="576"/>
        <end position="627"/>
    </location>
</feature>
<dbReference type="GO" id="GO:0016887">
    <property type="term" value="F:ATP hydrolysis activity"/>
    <property type="evidence" value="ECO:0007669"/>
    <property type="project" value="InterPro"/>
</dbReference>
<proteinExistence type="predicted"/>
<evidence type="ECO:0000259" key="9">
    <source>
        <dbReference type="PROSITE" id="PS50893"/>
    </source>
</evidence>
<dbReference type="InterPro" id="IPR027417">
    <property type="entry name" value="P-loop_NTPase"/>
</dbReference>
<feature type="domain" description="ABC transporter" evidence="9">
    <location>
        <begin position="341"/>
        <end position="581"/>
    </location>
</feature>
<feature type="transmembrane region" description="Helical" evidence="8">
    <location>
        <begin position="30"/>
        <end position="48"/>
    </location>
</feature>
<dbReference type="GO" id="GO:0030256">
    <property type="term" value="C:type I protein secretion system complex"/>
    <property type="evidence" value="ECO:0007669"/>
    <property type="project" value="InterPro"/>
</dbReference>
<gene>
    <name evidence="11" type="ORF">PhaeoP13_04090</name>
</gene>
<evidence type="ECO:0000256" key="7">
    <source>
        <dbReference type="SAM" id="MobiDB-lite"/>
    </source>
</evidence>
<dbReference type="InterPro" id="IPR003593">
    <property type="entry name" value="AAA+_ATPase"/>
</dbReference>
<evidence type="ECO:0000313" key="11">
    <source>
        <dbReference type="EMBL" id="ATG45972.1"/>
    </source>
</evidence>
<keyword evidence="5 8" id="KW-1133">Transmembrane helix</keyword>
<dbReference type="PANTHER" id="PTHR43394:SF1">
    <property type="entry name" value="ATP-BINDING CASSETTE SUB-FAMILY B MEMBER 10, MITOCHONDRIAL"/>
    <property type="match status" value="1"/>
</dbReference>
<dbReference type="Gene3D" id="1.20.1560.10">
    <property type="entry name" value="ABC transporter type 1, transmembrane domain"/>
    <property type="match status" value="1"/>
</dbReference>
<dbReference type="GO" id="GO:0005524">
    <property type="term" value="F:ATP binding"/>
    <property type="evidence" value="ECO:0007669"/>
    <property type="project" value="UniProtKB-KW"/>
</dbReference>
<comment type="subcellular location">
    <subcellularLocation>
        <location evidence="1">Cell membrane</location>
        <topology evidence="1">Multi-pass membrane protein</topology>
    </subcellularLocation>
</comment>
<dbReference type="Proteomes" id="UP000218606">
    <property type="component" value="Plasmid pP13_f"/>
</dbReference>
<keyword evidence="2 8" id="KW-0812">Transmembrane</keyword>
<dbReference type="Pfam" id="PF00664">
    <property type="entry name" value="ABC_membrane"/>
    <property type="match status" value="1"/>
</dbReference>
<evidence type="ECO:0000256" key="5">
    <source>
        <dbReference type="ARBA" id="ARBA00022989"/>
    </source>
</evidence>
<dbReference type="RefSeq" id="WP_040179255.1">
    <property type="nucleotide sequence ID" value="NZ_CP010720.1"/>
</dbReference>